<comment type="caution">
    <text evidence="2">The sequence shown here is derived from an EMBL/GenBank/DDBJ whole genome shotgun (WGS) entry which is preliminary data.</text>
</comment>
<feature type="region of interest" description="Disordered" evidence="1">
    <location>
        <begin position="1"/>
        <end position="46"/>
    </location>
</feature>
<dbReference type="EMBL" id="JABVXQ010000016">
    <property type="protein sequence ID" value="KAF6073457.1"/>
    <property type="molecule type" value="Genomic_DNA"/>
</dbReference>
<gene>
    <name evidence="2" type="ORF">HJG60_009581</name>
</gene>
<evidence type="ECO:0000313" key="3">
    <source>
        <dbReference type="Proteomes" id="UP000664940"/>
    </source>
</evidence>
<dbReference type="Proteomes" id="UP000664940">
    <property type="component" value="Unassembled WGS sequence"/>
</dbReference>
<proteinExistence type="predicted"/>
<organism evidence="2 3">
    <name type="scientific">Phyllostomus discolor</name>
    <name type="common">pale spear-nosed bat</name>
    <dbReference type="NCBI Taxonomy" id="89673"/>
    <lineage>
        <taxon>Eukaryota</taxon>
        <taxon>Metazoa</taxon>
        <taxon>Chordata</taxon>
        <taxon>Craniata</taxon>
        <taxon>Vertebrata</taxon>
        <taxon>Euteleostomi</taxon>
        <taxon>Mammalia</taxon>
        <taxon>Eutheria</taxon>
        <taxon>Laurasiatheria</taxon>
        <taxon>Chiroptera</taxon>
        <taxon>Yangochiroptera</taxon>
        <taxon>Phyllostomidae</taxon>
        <taxon>Phyllostominae</taxon>
        <taxon>Phyllostomus</taxon>
    </lineage>
</organism>
<sequence length="126" mass="13901">MLGDFLRPHPAVPWQGQSVSLGPLRPPSAPAPHCPDSEQGGLVSGPVPRLSRSVILNEWLLPLRASEPSSKTQNEQFPRRPVWRISNKAPKYLAWFLMHESDSGDVIVTVWASPDCFQLPSVPLGM</sequence>
<protein>
    <submittedName>
        <fullName evidence="2">Uncharacterized protein</fullName>
    </submittedName>
</protein>
<evidence type="ECO:0000256" key="1">
    <source>
        <dbReference type="SAM" id="MobiDB-lite"/>
    </source>
</evidence>
<evidence type="ECO:0000313" key="2">
    <source>
        <dbReference type="EMBL" id="KAF6073457.1"/>
    </source>
</evidence>
<feature type="compositionally biased region" description="Pro residues" evidence="1">
    <location>
        <begin position="24"/>
        <end position="33"/>
    </location>
</feature>
<name>A0A833YFL2_9CHIR</name>
<dbReference type="AlphaFoldDB" id="A0A833YFL2"/>
<reference evidence="2 3" key="1">
    <citation type="journal article" date="2020" name="Nature">
        <title>Six reference-quality genomes reveal evolution of bat adaptations.</title>
        <authorList>
            <person name="Jebb D."/>
            <person name="Huang Z."/>
            <person name="Pippel M."/>
            <person name="Hughes G.M."/>
            <person name="Lavrichenko K."/>
            <person name="Devanna P."/>
            <person name="Winkler S."/>
            <person name="Jermiin L.S."/>
            <person name="Skirmuntt E.C."/>
            <person name="Katzourakis A."/>
            <person name="Burkitt-Gray L."/>
            <person name="Ray D.A."/>
            <person name="Sullivan K.A.M."/>
            <person name="Roscito J.G."/>
            <person name="Kirilenko B.M."/>
            <person name="Davalos L.M."/>
            <person name="Corthals A.P."/>
            <person name="Power M.L."/>
            <person name="Jones G."/>
            <person name="Ransome R.D."/>
            <person name="Dechmann D.K.N."/>
            <person name="Locatelli A.G."/>
            <person name="Puechmaille S.J."/>
            <person name="Fedrigo O."/>
            <person name="Jarvis E.D."/>
            <person name="Hiller M."/>
            <person name="Vernes S.C."/>
            <person name="Myers E.W."/>
            <person name="Teeling E.C."/>
        </authorList>
    </citation>
    <scope>NUCLEOTIDE SEQUENCE [LARGE SCALE GENOMIC DNA]</scope>
    <source>
        <strain evidence="2">Bat1K_MPI-CBG_1</strain>
    </source>
</reference>
<accession>A0A833YFL2</accession>